<reference evidence="2" key="1">
    <citation type="submission" date="2022-11" db="EMBL/GenBank/DDBJ databases">
        <title>Robbsia betulipollinis sp. nov., isolated from pollen of birch (Betula pendula).</title>
        <authorList>
            <person name="Shi H."/>
            <person name="Ambika Manirajan B."/>
            <person name="Ratering S."/>
            <person name="Geissler-Plaum R."/>
            <person name="Schnell S."/>
        </authorList>
    </citation>
    <scope>NUCLEOTIDE SEQUENCE</scope>
    <source>
        <strain evidence="2">Bb-Pol-6</strain>
    </source>
</reference>
<evidence type="ECO:0000313" key="2">
    <source>
        <dbReference type="EMBL" id="MCY0388133.1"/>
    </source>
</evidence>
<evidence type="ECO:0008006" key="4">
    <source>
        <dbReference type="Google" id="ProtNLM"/>
    </source>
</evidence>
<keyword evidence="1" id="KW-0732">Signal</keyword>
<gene>
    <name evidence="2" type="ORF">OVY01_12970</name>
</gene>
<protein>
    <recommendedName>
        <fullName evidence="4">Lipoprotein</fullName>
    </recommendedName>
</protein>
<feature type="chain" id="PRO_5046783440" description="Lipoprotein" evidence="1">
    <location>
        <begin position="18"/>
        <end position="114"/>
    </location>
</feature>
<comment type="caution">
    <text evidence="2">The sequence shown here is derived from an EMBL/GenBank/DDBJ whole genome shotgun (WGS) entry which is preliminary data.</text>
</comment>
<proteinExistence type="predicted"/>
<evidence type="ECO:0000313" key="3">
    <source>
        <dbReference type="Proteomes" id="UP001082899"/>
    </source>
</evidence>
<sequence length="114" mass="11591">MKYLPLIALSVAFSACAAQPTEHFASVGKSAKAPKEVAQCIASAWADKTQQPVVSQTTIANDRGVDVLMPGQRPGGSAAIVRPAMQGEGTWVGLRSEGGGAPDPAAASDINACL</sequence>
<dbReference type="PROSITE" id="PS51257">
    <property type="entry name" value="PROKAR_LIPOPROTEIN"/>
    <property type="match status" value="1"/>
</dbReference>
<keyword evidence="3" id="KW-1185">Reference proteome</keyword>
<organism evidence="2 3">
    <name type="scientific">Robbsia betulipollinis</name>
    <dbReference type="NCBI Taxonomy" id="2981849"/>
    <lineage>
        <taxon>Bacteria</taxon>
        <taxon>Pseudomonadati</taxon>
        <taxon>Pseudomonadota</taxon>
        <taxon>Betaproteobacteria</taxon>
        <taxon>Burkholderiales</taxon>
        <taxon>Burkholderiaceae</taxon>
        <taxon>Robbsia</taxon>
    </lineage>
</organism>
<name>A0ABT3ZNK3_9BURK</name>
<dbReference type="RefSeq" id="WP_267848006.1">
    <property type="nucleotide sequence ID" value="NZ_JAPMXC010000002.1"/>
</dbReference>
<feature type="signal peptide" evidence="1">
    <location>
        <begin position="1"/>
        <end position="17"/>
    </location>
</feature>
<accession>A0ABT3ZNK3</accession>
<dbReference type="Proteomes" id="UP001082899">
    <property type="component" value="Unassembled WGS sequence"/>
</dbReference>
<dbReference type="EMBL" id="JAPMXC010000002">
    <property type="protein sequence ID" value="MCY0388133.1"/>
    <property type="molecule type" value="Genomic_DNA"/>
</dbReference>
<evidence type="ECO:0000256" key="1">
    <source>
        <dbReference type="SAM" id="SignalP"/>
    </source>
</evidence>